<reference evidence="3 4" key="1">
    <citation type="submission" date="2013-03" db="EMBL/GenBank/DDBJ databases">
        <title>Draft genome sequence of Gracibacillus halophilus YIM-C55.5, a moderately halophilic and thermophilic organism from the Xiaochaidamu salt lake.</title>
        <authorList>
            <person name="Sugumar T."/>
            <person name="Polireddy D.R."/>
            <person name="Antony A."/>
            <person name="Madhava Y.R."/>
            <person name="Sivakumar N."/>
        </authorList>
    </citation>
    <scope>NUCLEOTIDE SEQUENCE [LARGE SCALE GENOMIC DNA]</scope>
    <source>
        <strain evidence="3 4">YIM-C55.5</strain>
    </source>
</reference>
<name>N4WBV5_9BACI</name>
<dbReference type="Pfam" id="PF04740">
    <property type="entry name" value="LXG"/>
    <property type="match status" value="1"/>
</dbReference>
<organism evidence="3 4">
    <name type="scientific">Gracilibacillus halophilus YIM-C55.5</name>
    <dbReference type="NCBI Taxonomy" id="1308866"/>
    <lineage>
        <taxon>Bacteria</taxon>
        <taxon>Bacillati</taxon>
        <taxon>Bacillota</taxon>
        <taxon>Bacilli</taxon>
        <taxon>Bacillales</taxon>
        <taxon>Bacillaceae</taxon>
        <taxon>Gracilibacillus</taxon>
    </lineage>
</organism>
<evidence type="ECO:0000313" key="3">
    <source>
        <dbReference type="EMBL" id="ENH96744.1"/>
    </source>
</evidence>
<evidence type="ECO:0000259" key="2">
    <source>
        <dbReference type="PROSITE" id="PS51756"/>
    </source>
</evidence>
<evidence type="ECO:0000256" key="1">
    <source>
        <dbReference type="ARBA" id="ARBA00034117"/>
    </source>
</evidence>
<dbReference type="InterPro" id="IPR006829">
    <property type="entry name" value="LXG_dom"/>
</dbReference>
<protein>
    <recommendedName>
        <fullName evidence="2">LXG domain-containing protein</fullName>
    </recommendedName>
</protein>
<dbReference type="STRING" id="1308866.J416_09209"/>
<evidence type="ECO:0000313" key="4">
    <source>
        <dbReference type="Proteomes" id="UP000012283"/>
    </source>
</evidence>
<dbReference type="Proteomes" id="UP000012283">
    <property type="component" value="Unassembled WGS sequence"/>
</dbReference>
<feature type="non-terminal residue" evidence="3">
    <location>
        <position position="325"/>
    </location>
</feature>
<dbReference type="PROSITE" id="PS51756">
    <property type="entry name" value="LXG"/>
    <property type="match status" value="1"/>
</dbReference>
<accession>N4WBV5</accession>
<dbReference type="EMBL" id="APML01000032">
    <property type="protein sequence ID" value="ENH96744.1"/>
    <property type="molecule type" value="Genomic_DNA"/>
</dbReference>
<dbReference type="RefSeq" id="WP_003468824.1">
    <property type="nucleotide sequence ID" value="NZ_APML01000032.1"/>
</dbReference>
<sequence length="325" mass="37719">MANRHVHIEEVRAFHDELKRNTTAIQDQLHEIQSNIDQIIQLDDFQGKSADAAKDYFQVFHGTLIQAFQGIFEQLEKNVSKHLEDFQQEIDPHQHAIIQEEYLEAQEHDIINTYAQLDRLAYDARQIIHSVSDITSATAPSTAHMVESRDDSLQVMDKLDRQTEHFSTSYRRDHEQMQSAFHEIESLMRKVSSYKPSERTTDWFSDQLPRVQSFMAEAKEQTAFHRMLLSQKDRTRQNILSQRKTLDIERRGGLRSYEEQTAENASAYYSKATSAKQYDFSAYDKERIGNTWVLSKNGKVDQEAARASEAYNEAIKNGEIQLEGP</sequence>
<comment type="caution">
    <text evidence="3">The sequence shown here is derived from an EMBL/GenBank/DDBJ whole genome shotgun (WGS) entry which is preliminary data.</text>
</comment>
<gene>
    <name evidence="3" type="ORF">J416_09209</name>
</gene>
<feature type="domain" description="LXG" evidence="2">
    <location>
        <begin position="2"/>
        <end position="245"/>
    </location>
</feature>
<dbReference type="OrthoDB" id="2806194at2"/>
<proteinExistence type="inferred from homology"/>
<comment type="similarity">
    <text evidence="1">In the N-terminal section; belongs to the LXG family.</text>
</comment>
<keyword evidence="4" id="KW-1185">Reference proteome</keyword>
<dbReference type="eggNOG" id="COG0699">
    <property type="taxonomic scope" value="Bacteria"/>
</dbReference>
<dbReference type="AlphaFoldDB" id="N4WBV5"/>